<name>A0ABP1C6M7_9GAMM</name>
<feature type="signal peptide" evidence="2">
    <location>
        <begin position="1"/>
        <end position="22"/>
    </location>
</feature>
<evidence type="ECO:0000313" key="3">
    <source>
        <dbReference type="EMBL" id="CAL1239897.1"/>
    </source>
</evidence>
<feature type="compositionally biased region" description="Gly residues" evidence="1">
    <location>
        <begin position="112"/>
        <end position="126"/>
    </location>
</feature>
<keyword evidence="4" id="KW-1185">Reference proteome</keyword>
<feature type="compositionally biased region" description="Basic and acidic residues" evidence="1">
    <location>
        <begin position="85"/>
        <end position="96"/>
    </location>
</feature>
<accession>A0ABP1C6M7</accession>
<proteinExistence type="predicted"/>
<reference evidence="3 4" key="1">
    <citation type="submission" date="2024-04" db="EMBL/GenBank/DDBJ databases">
        <authorList>
            <person name="Cremers G."/>
        </authorList>
    </citation>
    <scope>NUCLEOTIDE SEQUENCE [LARGE SCALE GENOMIC DNA]</scope>
    <source>
        <strain evidence="3">MeCH1-AG</strain>
    </source>
</reference>
<evidence type="ECO:0000256" key="2">
    <source>
        <dbReference type="SAM" id="SignalP"/>
    </source>
</evidence>
<dbReference type="Proteomes" id="UP001497493">
    <property type="component" value="Chromosome"/>
</dbReference>
<dbReference type="EMBL" id="OZ026884">
    <property type="protein sequence ID" value="CAL1239897.1"/>
    <property type="molecule type" value="Genomic_DNA"/>
</dbReference>
<gene>
    <name evidence="3" type="ORF">MECH1_V1_1121</name>
</gene>
<evidence type="ECO:0000256" key="1">
    <source>
        <dbReference type="SAM" id="MobiDB-lite"/>
    </source>
</evidence>
<keyword evidence="2" id="KW-0732">Signal</keyword>
<organism evidence="3 4">
    <name type="scientific">Candidatus Methylocalor cossyra</name>
    <dbReference type="NCBI Taxonomy" id="3108543"/>
    <lineage>
        <taxon>Bacteria</taxon>
        <taxon>Pseudomonadati</taxon>
        <taxon>Pseudomonadota</taxon>
        <taxon>Gammaproteobacteria</taxon>
        <taxon>Methylococcales</taxon>
        <taxon>Methylococcaceae</taxon>
        <taxon>Candidatus Methylocalor</taxon>
    </lineage>
</organism>
<sequence>MTFDHKALAVTLALAVPAVGLAEPQPAPMERMGGMMGNGMSEEMQEEHLKKKQDFMLKMHVFMNKILTAKDDKEREALKADMRKAMKAHMEAEHQAMRQHMQQMMQHHGPMQSGGGMQHGAPGGGTPAPEGGAPASPPPPSPNP</sequence>
<feature type="compositionally biased region" description="Pro residues" evidence="1">
    <location>
        <begin position="135"/>
        <end position="144"/>
    </location>
</feature>
<evidence type="ECO:0000313" key="4">
    <source>
        <dbReference type="Proteomes" id="UP001497493"/>
    </source>
</evidence>
<feature type="region of interest" description="Disordered" evidence="1">
    <location>
        <begin position="85"/>
        <end position="144"/>
    </location>
</feature>
<feature type="chain" id="PRO_5046498785" evidence="2">
    <location>
        <begin position="23"/>
        <end position="144"/>
    </location>
</feature>
<feature type="compositionally biased region" description="Low complexity" evidence="1">
    <location>
        <begin position="98"/>
        <end position="111"/>
    </location>
</feature>
<dbReference type="RefSeq" id="WP_348759422.1">
    <property type="nucleotide sequence ID" value="NZ_OZ026884.1"/>
</dbReference>
<protein>
    <submittedName>
        <fullName evidence="3">Uncharacterized protein</fullName>
    </submittedName>
</protein>